<keyword evidence="2" id="KW-1185">Reference proteome</keyword>
<reference evidence="1" key="1">
    <citation type="journal article" date="2019" name="bioRxiv">
        <title>The Genome of the Zebra Mussel, Dreissena polymorpha: A Resource for Invasive Species Research.</title>
        <authorList>
            <person name="McCartney M.A."/>
            <person name="Auch B."/>
            <person name="Kono T."/>
            <person name="Mallez S."/>
            <person name="Zhang Y."/>
            <person name="Obille A."/>
            <person name="Becker A."/>
            <person name="Abrahante J.E."/>
            <person name="Garbe J."/>
            <person name="Badalamenti J.P."/>
            <person name="Herman A."/>
            <person name="Mangelson H."/>
            <person name="Liachko I."/>
            <person name="Sullivan S."/>
            <person name="Sone E.D."/>
            <person name="Koren S."/>
            <person name="Silverstein K.A.T."/>
            <person name="Beckman K.B."/>
            <person name="Gohl D.M."/>
        </authorList>
    </citation>
    <scope>NUCLEOTIDE SEQUENCE</scope>
    <source>
        <strain evidence="1">Duluth1</strain>
        <tissue evidence="1">Whole animal</tissue>
    </source>
</reference>
<evidence type="ECO:0000313" key="2">
    <source>
        <dbReference type="Proteomes" id="UP000828390"/>
    </source>
</evidence>
<accession>A0A9D3YJK1</accession>
<proteinExistence type="predicted"/>
<gene>
    <name evidence="1" type="ORF">DPMN_074343</name>
</gene>
<name>A0A9D3YJK1_DREPO</name>
<evidence type="ECO:0000313" key="1">
    <source>
        <dbReference type="EMBL" id="KAH3699388.1"/>
    </source>
</evidence>
<comment type="caution">
    <text evidence="1">The sequence shown here is derived from an EMBL/GenBank/DDBJ whole genome shotgun (WGS) entry which is preliminary data.</text>
</comment>
<reference evidence="1" key="2">
    <citation type="submission" date="2020-11" db="EMBL/GenBank/DDBJ databases">
        <authorList>
            <person name="McCartney M.A."/>
            <person name="Auch B."/>
            <person name="Kono T."/>
            <person name="Mallez S."/>
            <person name="Becker A."/>
            <person name="Gohl D.M."/>
            <person name="Silverstein K.A.T."/>
            <person name="Koren S."/>
            <person name="Bechman K.B."/>
            <person name="Herman A."/>
            <person name="Abrahante J.E."/>
            <person name="Garbe J."/>
        </authorList>
    </citation>
    <scope>NUCLEOTIDE SEQUENCE</scope>
    <source>
        <strain evidence="1">Duluth1</strain>
        <tissue evidence="1">Whole animal</tissue>
    </source>
</reference>
<organism evidence="1 2">
    <name type="scientific">Dreissena polymorpha</name>
    <name type="common">Zebra mussel</name>
    <name type="synonym">Mytilus polymorpha</name>
    <dbReference type="NCBI Taxonomy" id="45954"/>
    <lineage>
        <taxon>Eukaryota</taxon>
        <taxon>Metazoa</taxon>
        <taxon>Spiralia</taxon>
        <taxon>Lophotrochozoa</taxon>
        <taxon>Mollusca</taxon>
        <taxon>Bivalvia</taxon>
        <taxon>Autobranchia</taxon>
        <taxon>Heteroconchia</taxon>
        <taxon>Euheterodonta</taxon>
        <taxon>Imparidentia</taxon>
        <taxon>Neoheterodontei</taxon>
        <taxon>Myida</taxon>
        <taxon>Dreissenoidea</taxon>
        <taxon>Dreissenidae</taxon>
        <taxon>Dreissena</taxon>
    </lineage>
</organism>
<protein>
    <submittedName>
        <fullName evidence="1">Uncharacterized protein</fullName>
    </submittedName>
</protein>
<dbReference type="AlphaFoldDB" id="A0A9D3YJK1"/>
<dbReference type="Proteomes" id="UP000828390">
    <property type="component" value="Unassembled WGS sequence"/>
</dbReference>
<sequence>MAYERKKAKYTDLLDQCIFRGWKTWLFAIKIGDRGFPAQSLWRMLSALGIRGGERKRAVRTGDWVKQLRERLVGYGLRGKRRAGS</sequence>
<dbReference type="EMBL" id="JAIWYP010000015">
    <property type="protein sequence ID" value="KAH3699388.1"/>
    <property type="molecule type" value="Genomic_DNA"/>
</dbReference>